<dbReference type="Proteomes" id="UP000034927">
    <property type="component" value="Unassembled WGS sequence"/>
</dbReference>
<evidence type="ECO:0000259" key="5">
    <source>
        <dbReference type="Pfam" id="PF00389"/>
    </source>
</evidence>
<protein>
    <submittedName>
        <fullName evidence="7">D-isomer specific 2-hydroxyacid dehydrogenase NAD-binding protein</fullName>
    </submittedName>
</protein>
<sequence length="340" mass="37727">MSAPKLNVAFYGIWPEMKDYVRSKMSGFHCTISGKKVSVENLKPETDILAVFVESPVTKSMINKLPKLKMIAAMSTGYDHVDIKTAKIKKIPICNVPSYGENTVAEHAFALLLGLTRKLFLSVKRVKEGVYDFHGLRGIDLKGKTIGVIGTGRIGMHVVEIAKGFEMNVLGFDPFPNKEMAKKLDFTYVSLNKLLAQSDFISLHTPLFPETYHLINKKNIKKVKPGAYIINTARGGLIDPEALVWALQSKHIAGAGLDVLEDEGFIQNEEQVISGDCTECQMKTNLMNNIIIDHPNTIVTPHNAFNSTEALRRIVDTTIENIRAFVKGETINDVTAPKKK</sequence>
<comment type="similarity">
    <text evidence="1 4">Belongs to the D-isomer specific 2-hydroxyacid dehydrogenase family.</text>
</comment>
<dbReference type="PROSITE" id="PS00670">
    <property type="entry name" value="D_2_HYDROXYACID_DH_2"/>
    <property type="match status" value="1"/>
</dbReference>
<dbReference type="Gene3D" id="3.40.50.720">
    <property type="entry name" value="NAD(P)-binding Rossmann-like Domain"/>
    <property type="match status" value="2"/>
</dbReference>
<keyword evidence="2 4" id="KW-0560">Oxidoreductase</keyword>
<evidence type="ECO:0000256" key="3">
    <source>
        <dbReference type="ARBA" id="ARBA00023027"/>
    </source>
</evidence>
<gene>
    <name evidence="7" type="ORF">UR53_C0002G0048</name>
</gene>
<dbReference type="PANTHER" id="PTHR43026:SF1">
    <property type="entry name" value="2-HYDROXYACID DEHYDROGENASE HOMOLOG 1-RELATED"/>
    <property type="match status" value="1"/>
</dbReference>
<dbReference type="EMBL" id="LBPO01000002">
    <property type="protein sequence ID" value="KKP59434.1"/>
    <property type="molecule type" value="Genomic_DNA"/>
</dbReference>
<dbReference type="GO" id="GO:0008720">
    <property type="term" value="F:D-lactate dehydrogenase (NAD+) activity"/>
    <property type="evidence" value="ECO:0007669"/>
    <property type="project" value="TreeGrafter"/>
</dbReference>
<dbReference type="InterPro" id="IPR029752">
    <property type="entry name" value="D-isomer_DH_CS1"/>
</dbReference>
<dbReference type="PANTHER" id="PTHR43026">
    <property type="entry name" value="2-HYDROXYACID DEHYDROGENASE HOMOLOG 1-RELATED"/>
    <property type="match status" value="1"/>
</dbReference>
<evidence type="ECO:0000313" key="8">
    <source>
        <dbReference type="Proteomes" id="UP000034927"/>
    </source>
</evidence>
<evidence type="ECO:0000256" key="1">
    <source>
        <dbReference type="ARBA" id="ARBA00005854"/>
    </source>
</evidence>
<dbReference type="PROSITE" id="PS00065">
    <property type="entry name" value="D_2_HYDROXYACID_DH_1"/>
    <property type="match status" value="1"/>
</dbReference>
<evidence type="ECO:0000313" key="7">
    <source>
        <dbReference type="EMBL" id="KKP59434.1"/>
    </source>
</evidence>
<dbReference type="SUPFAM" id="SSF52283">
    <property type="entry name" value="Formate/glycerate dehydrogenase catalytic domain-like"/>
    <property type="match status" value="1"/>
</dbReference>
<dbReference type="Pfam" id="PF02826">
    <property type="entry name" value="2-Hacid_dh_C"/>
    <property type="match status" value="1"/>
</dbReference>
<reference evidence="7 8" key="1">
    <citation type="journal article" date="2015" name="Nature">
        <title>rRNA introns, odd ribosomes, and small enigmatic genomes across a large radiation of phyla.</title>
        <authorList>
            <person name="Brown C.T."/>
            <person name="Hug L.A."/>
            <person name="Thomas B.C."/>
            <person name="Sharon I."/>
            <person name="Castelle C.J."/>
            <person name="Singh A."/>
            <person name="Wilkins M.J."/>
            <person name="Williams K.H."/>
            <person name="Banfield J.F."/>
        </authorList>
    </citation>
    <scope>NUCLEOTIDE SEQUENCE [LARGE SCALE GENOMIC DNA]</scope>
</reference>
<dbReference type="InterPro" id="IPR058205">
    <property type="entry name" value="D-LDH-like"/>
</dbReference>
<evidence type="ECO:0000256" key="2">
    <source>
        <dbReference type="ARBA" id="ARBA00023002"/>
    </source>
</evidence>
<name>A0A0G0ARD2_9BACT</name>
<accession>A0A0G0ARD2</accession>
<dbReference type="Pfam" id="PF00389">
    <property type="entry name" value="2-Hacid_dh"/>
    <property type="match status" value="1"/>
</dbReference>
<dbReference type="PATRIC" id="fig|1619045.3.peg.212"/>
<dbReference type="InterPro" id="IPR029753">
    <property type="entry name" value="D-isomer_DH_CS"/>
</dbReference>
<dbReference type="PROSITE" id="PS00671">
    <property type="entry name" value="D_2_HYDROXYACID_DH_3"/>
    <property type="match status" value="1"/>
</dbReference>
<feature type="domain" description="D-isomer specific 2-hydroxyacid dehydrogenase catalytic" evidence="5">
    <location>
        <begin position="44"/>
        <end position="333"/>
    </location>
</feature>
<evidence type="ECO:0000256" key="4">
    <source>
        <dbReference type="RuleBase" id="RU003719"/>
    </source>
</evidence>
<organism evidence="7 8">
    <name type="scientific">Candidatus Magasanikbacteria bacterium GW2011_GWC2_34_16</name>
    <dbReference type="NCBI Taxonomy" id="1619045"/>
    <lineage>
        <taxon>Bacteria</taxon>
        <taxon>Candidatus Magasanikiibacteriota</taxon>
    </lineage>
</organism>
<dbReference type="InterPro" id="IPR036291">
    <property type="entry name" value="NAD(P)-bd_dom_sf"/>
</dbReference>
<dbReference type="InterPro" id="IPR006140">
    <property type="entry name" value="D-isomer_DH_NAD-bd"/>
</dbReference>
<dbReference type="GO" id="GO:0051287">
    <property type="term" value="F:NAD binding"/>
    <property type="evidence" value="ECO:0007669"/>
    <property type="project" value="InterPro"/>
</dbReference>
<keyword evidence="3" id="KW-0520">NAD</keyword>
<comment type="caution">
    <text evidence="7">The sequence shown here is derived from an EMBL/GenBank/DDBJ whole genome shotgun (WGS) entry which is preliminary data.</text>
</comment>
<dbReference type="AlphaFoldDB" id="A0A0G0ARD2"/>
<proteinExistence type="inferred from homology"/>
<dbReference type="SUPFAM" id="SSF51735">
    <property type="entry name" value="NAD(P)-binding Rossmann-fold domains"/>
    <property type="match status" value="1"/>
</dbReference>
<evidence type="ECO:0000259" key="6">
    <source>
        <dbReference type="Pfam" id="PF02826"/>
    </source>
</evidence>
<dbReference type="InterPro" id="IPR006139">
    <property type="entry name" value="D-isomer_2_OHA_DH_cat_dom"/>
</dbReference>
<feature type="domain" description="D-isomer specific 2-hydroxyacid dehydrogenase NAD-binding" evidence="6">
    <location>
        <begin position="109"/>
        <end position="304"/>
    </location>
</feature>